<evidence type="ECO:0000259" key="11">
    <source>
        <dbReference type="PROSITE" id="PS51766"/>
    </source>
</evidence>
<feature type="active site" description="Nucleophile" evidence="8">
    <location>
        <position position="756"/>
    </location>
</feature>
<evidence type="ECO:0000313" key="13">
    <source>
        <dbReference type="Proteomes" id="UP000005435"/>
    </source>
</evidence>
<dbReference type="SUPFAM" id="SSF63446">
    <property type="entry name" value="Type I dockerin domain"/>
    <property type="match status" value="1"/>
</dbReference>
<keyword evidence="6 9" id="KW-0326">Glycosidase</keyword>
<name>G8LX95_ACECE</name>
<reference evidence="13" key="1">
    <citation type="submission" date="2011-12" db="EMBL/GenBank/DDBJ databases">
        <title>Complete sequence of Clostridium clariflavum DSM 19732.</title>
        <authorList>
            <consortium name="US DOE Joint Genome Institute"/>
            <person name="Lucas S."/>
            <person name="Han J."/>
            <person name="Lapidus A."/>
            <person name="Cheng J.-F."/>
            <person name="Goodwin L."/>
            <person name="Pitluck S."/>
            <person name="Peters L."/>
            <person name="Teshima H."/>
            <person name="Detter J.C."/>
            <person name="Han C."/>
            <person name="Tapia R."/>
            <person name="Land M."/>
            <person name="Hauser L."/>
            <person name="Kyrpides N."/>
            <person name="Ivanova N."/>
            <person name="Pagani I."/>
            <person name="Kitzmiller T."/>
            <person name="Lynd L."/>
            <person name="Izquierdo J."/>
            <person name="Woyke T."/>
        </authorList>
    </citation>
    <scope>NUCLEOTIDE SEQUENCE [LARGE SCALE GENOMIC DNA]</scope>
    <source>
        <strain evidence="13">DSM 19732 / NBRC 101661 / EBR45</strain>
    </source>
</reference>
<dbReference type="Pfam" id="PF02018">
    <property type="entry name" value="CBM_4_9"/>
    <property type="match status" value="3"/>
</dbReference>
<dbReference type="Gene3D" id="2.60.120.260">
    <property type="entry name" value="Galactose-binding domain-like"/>
    <property type="match status" value="3"/>
</dbReference>
<dbReference type="InterPro" id="IPR018247">
    <property type="entry name" value="EF_Hand_1_Ca_BS"/>
</dbReference>
<dbReference type="InterPro" id="IPR031158">
    <property type="entry name" value="GH10_AS"/>
</dbReference>
<evidence type="ECO:0000256" key="6">
    <source>
        <dbReference type="ARBA" id="ARBA00023295"/>
    </source>
</evidence>
<dbReference type="Gene3D" id="3.20.20.80">
    <property type="entry name" value="Glycosidases"/>
    <property type="match status" value="1"/>
</dbReference>
<dbReference type="InterPro" id="IPR016134">
    <property type="entry name" value="Dockerin_dom"/>
</dbReference>
<evidence type="ECO:0000256" key="9">
    <source>
        <dbReference type="RuleBase" id="RU361174"/>
    </source>
</evidence>
<sequence length="1371" mass="153233" precursor="true">MKARGIISLVTVLSFLVSALFIGNVSAFTVEQETNLFPFATGFENGTLSGVNNKYTEKNTIVSDIAHGGTKSLKVSDRTYAWEGPQINLLGKVEKGETYYCSAWVYQDSGEPQTFRMTAYSCDDTSEDLYDSKFYTTIAENLEVPSGEWTRLEGLYTYKYEGSPIDMVIYVEAAEIGFDFYVDDIIIVGPAVVNSNFENNSTAGWSGAGSVLAISDKVANSGDYSMEVTGRSNPWEGPTVNLMGKLVKGNTYYASAWVYQDSGEPQPFKFTAYCPDDTSENLYDAKFYTTVAENLEVPSGKWTKLEGLYTYDYTGEPLGLTFYLESPELGFDFFVDDIVIAGKIKDPKEDAIICNTSFEESKFDGWTANGTGTDAKLYINGSTAHGGFKSLFVTGRADTWQGAKFDLMNKVKKGQTIEVSMWVYQTSGKPQEMRITICTDADGDPTYNTIAVDYEVPSRTWVELKGTYTITYTGELEQLFIYVESGHPTTEIGIDDVLIVAPLPEEGIEPDIPSLKDVYADYFPIGVAVPSSAFDNQLQSDLIKKHFNSITAENDMKIDSMQPREGSFNFAKGDRYVEFTQENGMRLRGHTLLWHQAVPSWIFVDDEGNDVSREVLLERMKTHIKTLIKYYGDKVEVWDVVNEAIGDSQPYGLRNSKWRQIIGDDYVIKAFDYAYEALVEEGLVGKVKLYYNDYNNEENPQKREAMLNLVKELKEKSHIDGVGHQGHIGINYGSVEGIKETLKGYLDLGLEVEITELDMSVYNSLTEPNAPITEEQLIKQAYKYKELFDMLKKLAEEYPGKIKGVTFWGLKDDMTWLNYHDGISRTDAPLLFDKYGKAKYAYWALVDASKLPVFINNALSFKGSPIIDGSKDDVWDIAKSVNIVDSNGNVKGTVKTLWDDENLYALLKVNGEPSKIEFYIDENNSKNERNETEDVYYAFTASGETTGAVTVISNKTEDGYEFEVCMPFIDSPASKIGFDVRLTYGEGDAAVKVSWNDTKNNQDADTSGYGVLRLINPKYTEALKGTPIIDGEVDDIWADANEISTDIITAGTNPSKATVKTLWDENYLYVLAYVEDNNLCDAAENPWEQDSIEFFIDENNGRTAEYEYDDAQYRVNYNNVQSYGANCLDDKFVTVTKFVYGEDTVTGYLVEAAVPFKTPKSAGHIMGFDVQVNDDSDANGVRDGMSNWNDATGVGYKNTEAFGLLKLVEGADKYSVSGYIKSDFMYNEDKLSEIESGFVVEIVGTGLKAESKDGYFKISGVPAREEGYTLKITKANYLAREIKNVVVTGNIEISTQDAPIIMWAGDMVINGQQDNAINMEDIMHICKSYNAVKGDDRYEESSDINKDGAINMEDIMIVGKHYNRISSHYDN</sequence>
<dbReference type="InterPro" id="IPR036439">
    <property type="entry name" value="Dockerin_dom_sf"/>
</dbReference>
<reference evidence="12 13" key="2">
    <citation type="journal article" date="2012" name="Stand. Genomic Sci.">
        <title>Complete Genome Sequence of Clostridium clariflavum DSM 19732.</title>
        <authorList>
            <person name="Izquierdo J.A."/>
            <person name="Goodwin L."/>
            <person name="Davenport K.W."/>
            <person name="Teshima H."/>
            <person name="Bruce D."/>
            <person name="Detter C."/>
            <person name="Tapia R."/>
            <person name="Han S."/>
            <person name="Land M."/>
            <person name="Hauser L."/>
            <person name="Jeffries C.D."/>
            <person name="Han J."/>
            <person name="Pitluck S."/>
            <person name="Nolan M."/>
            <person name="Chen A."/>
            <person name="Huntemann M."/>
            <person name="Mavromatis K."/>
            <person name="Mikhailova N."/>
            <person name="Liolios K."/>
            <person name="Woyke T."/>
            <person name="Lynd L.R."/>
        </authorList>
    </citation>
    <scope>NUCLEOTIDE SEQUENCE [LARGE SCALE GENOMIC DNA]</scope>
    <source>
        <strain evidence="13">DSM 19732 / NBRC 101661 / EBR45</strain>
    </source>
</reference>
<dbReference type="SMART" id="SM00633">
    <property type="entry name" value="Glyco_10"/>
    <property type="match status" value="1"/>
</dbReference>
<dbReference type="OrthoDB" id="9809277at2"/>
<gene>
    <name evidence="12" type="ordered locus">Clocl_2194</name>
</gene>
<dbReference type="Pfam" id="PF00404">
    <property type="entry name" value="Dockerin_1"/>
    <property type="match status" value="1"/>
</dbReference>
<dbReference type="InterPro" id="IPR001000">
    <property type="entry name" value="GH10_dom"/>
</dbReference>
<dbReference type="SUPFAM" id="SSF49344">
    <property type="entry name" value="CBD9-like"/>
    <property type="match status" value="2"/>
</dbReference>
<proteinExistence type="inferred from homology"/>
<evidence type="ECO:0000313" key="12">
    <source>
        <dbReference type="EMBL" id="AEV68786.1"/>
    </source>
</evidence>
<dbReference type="InterPro" id="IPR002105">
    <property type="entry name" value="Dockerin_1_rpt"/>
</dbReference>
<dbReference type="InterPro" id="IPR008979">
    <property type="entry name" value="Galactose-bd-like_sf"/>
</dbReference>
<dbReference type="PROSITE" id="PS00018">
    <property type="entry name" value="EF_HAND_1"/>
    <property type="match status" value="1"/>
</dbReference>
<dbReference type="EMBL" id="CP003065">
    <property type="protein sequence ID" value="AEV68786.1"/>
    <property type="molecule type" value="Genomic_DNA"/>
</dbReference>
<feature type="domain" description="Dockerin" evidence="11">
    <location>
        <begin position="1300"/>
        <end position="1371"/>
    </location>
</feature>
<keyword evidence="4 9" id="KW-0378">Hydrolase</keyword>
<evidence type="ECO:0000256" key="2">
    <source>
        <dbReference type="ARBA" id="ARBA00022729"/>
    </source>
</evidence>
<protein>
    <recommendedName>
        <fullName evidence="9">Beta-xylanase</fullName>
        <ecNumber evidence="9">3.2.1.8</ecNumber>
    </recommendedName>
</protein>
<evidence type="ECO:0000256" key="1">
    <source>
        <dbReference type="ARBA" id="ARBA00007495"/>
    </source>
</evidence>
<comment type="catalytic activity">
    <reaction evidence="9">
        <text>Endohydrolysis of (1-&gt;4)-beta-D-xylosidic linkages in xylans.</text>
        <dbReference type="EC" id="3.2.1.8"/>
    </reaction>
</comment>
<keyword evidence="5 9" id="KW-0119">Carbohydrate metabolism</keyword>
<dbReference type="PANTHER" id="PTHR31490:SF90">
    <property type="entry name" value="ENDO-1,4-BETA-XYLANASE A"/>
    <property type="match status" value="1"/>
</dbReference>
<accession>G8LX95</accession>
<dbReference type="KEGG" id="ccl:Clocl_2194"/>
<keyword evidence="7 9" id="KW-0624">Polysaccharide degradation</keyword>
<dbReference type="InterPro" id="IPR044846">
    <property type="entry name" value="GH10"/>
</dbReference>
<evidence type="ECO:0000256" key="7">
    <source>
        <dbReference type="ARBA" id="ARBA00023326"/>
    </source>
</evidence>
<keyword evidence="3" id="KW-0677">Repeat</keyword>
<evidence type="ECO:0000256" key="8">
    <source>
        <dbReference type="PROSITE-ProRule" id="PRU10061"/>
    </source>
</evidence>
<dbReference type="SUPFAM" id="SSF49785">
    <property type="entry name" value="Galactose-binding domain-like"/>
    <property type="match status" value="3"/>
</dbReference>
<dbReference type="eggNOG" id="COG3693">
    <property type="taxonomic scope" value="Bacteria"/>
</dbReference>
<dbReference type="InterPro" id="IPR008969">
    <property type="entry name" value="CarboxyPept-like_regulatory"/>
</dbReference>
<dbReference type="CDD" id="cd00005">
    <property type="entry name" value="CBM9_like_1"/>
    <property type="match status" value="1"/>
</dbReference>
<evidence type="ECO:0000256" key="3">
    <source>
        <dbReference type="ARBA" id="ARBA00022737"/>
    </source>
</evidence>
<dbReference type="HOGENOM" id="CLU_001408_0_0_9"/>
<dbReference type="PROSITE" id="PS51760">
    <property type="entry name" value="GH10_2"/>
    <property type="match status" value="1"/>
</dbReference>
<dbReference type="EC" id="3.2.1.8" evidence="9"/>
<dbReference type="Gene3D" id="2.60.40.4130">
    <property type="match status" value="1"/>
</dbReference>
<dbReference type="PANTHER" id="PTHR31490">
    <property type="entry name" value="GLYCOSYL HYDROLASE"/>
    <property type="match status" value="1"/>
</dbReference>
<dbReference type="SUPFAM" id="SSF51445">
    <property type="entry name" value="(Trans)glycosidases"/>
    <property type="match status" value="1"/>
</dbReference>
<dbReference type="GO" id="GO:0031176">
    <property type="term" value="F:endo-1,4-beta-xylanase activity"/>
    <property type="evidence" value="ECO:0007669"/>
    <property type="project" value="UniProtKB-EC"/>
</dbReference>
<dbReference type="GO" id="GO:0030246">
    <property type="term" value="F:carbohydrate binding"/>
    <property type="evidence" value="ECO:0007669"/>
    <property type="project" value="InterPro"/>
</dbReference>
<dbReference type="InterPro" id="IPR017853">
    <property type="entry name" value="GH"/>
</dbReference>
<dbReference type="Gene3D" id="2.60.40.1190">
    <property type="match status" value="2"/>
</dbReference>
<organism evidence="12 13">
    <name type="scientific">Acetivibrio clariflavus (strain DSM 19732 / NBRC 101661 / EBR45)</name>
    <name type="common">Clostridium clariflavum</name>
    <dbReference type="NCBI Taxonomy" id="720554"/>
    <lineage>
        <taxon>Bacteria</taxon>
        <taxon>Bacillati</taxon>
        <taxon>Bacillota</taxon>
        <taxon>Clostridia</taxon>
        <taxon>Eubacteriales</taxon>
        <taxon>Oscillospiraceae</taxon>
        <taxon>Acetivibrio</taxon>
    </lineage>
</organism>
<keyword evidence="2" id="KW-0732">Signal</keyword>
<dbReference type="PROSITE" id="PS00591">
    <property type="entry name" value="GH10_1"/>
    <property type="match status" value="1"/>
</dbReference>
<dbReference type="InterPro" id="IPR003305">
    <property type="entry name" value="CenC_carb-bd"/>
</dbReference>
<dbReference type="Proteomes" id="UP000005435">
    <property type="component" value="Chromosome"/>
</dbReference>
<dbReference type="STRING" id="720554.Clocl_2194"/>
<dbReference type="SUPFAM" id="SSF49464">
    <property type="entry name" value="Carboxypeptidase regulatory domain-like"/>
    <property type="match status" value="1"/>
</dbReference>
<feature type="domain" description="GH10" evidence="10">
    <location>
        <begin position="509"/>
        <end position="848"/>
    </location>
</feature>
<dbReference type="InterPro" id="IPR010502">
    <property type="entry name" value="Carb-bd_dom_fam9"/>
</dbReference>
<dbReference type="Pfam" id="PF00331">
    <property type="entry name" value="Glyco_hydro_10"/>
    <property type="match status" value="1"/>
</dbReference>
<dbReference type="CDD" id="cd14253">
    <property type="entry name" value="Dockerin"/>
    <property type="match status" value="1"/>
</dbReference>
<dbReference type="Pfam" id="PF06452">
    <property type="entry name" value="CBM9_1"/>
    <property type="match status" value="2"/>
</dbReference>
<evidence type="ECO:0000256" key="4">
    <source>
        <dbReference type="ARBA" id="ARBA00022801"/>
    </source>
</evidence>
<evidence type="ECO:0000259" key="10">
    <source>
        <dbReference type="PROSITE" id="PS51760"/>
    </source>
</evidence>
<dbReference type="PROSITE" id="PS51766">
    <property type="entry name" value="DOCKERIN"/>
    <property type="match status" value="1"/>
</dbReference>
<dbReference type="PRINTS" id="PR00134">
    <property type="entry name" value="GLHYDRLASE10"/>
</dbReference>
<evidence type="ECO:0000256" key="5">
    <source>
        <dbReference type="ARBA" id="ARBA00023277"/>
    </source>
</evidence>
<dbReference type="RefSeq" id="WP_014255365.1">
    <property type="nucleotide sequence ID" value="NC_016627.1"/>
</dbReference>
<comment type="similarity">
    <text evidence="1 9">Belongs to the glycosyl hydrolase 10 (cellulase F) family.</text>
</comment>
<dbReference type="GO" id="GO:0045493">
    <property type="term" value="P:xylan catabolic process"/>
    <property type="evidence" value="ECO:0007669"/>
    <property type="project" value="UniProtKB-KW"/>
</dbReference>
<keyword evidence="13" id="KW-1185">Reference proteome</keyword>
<keyword evidence="12" id="KW-0858">Xylan degradation</keyword>